<name>A0ABX7R2W9_9GAMM</name>
<gene>
    <name evidence="2" type="ORF">JYB85_04925</name>
</gene>
<dbReference type="Pfam" id="PF11101">
    <property type="entry name" value="DUF2884"/>
    <property type="match status" value="1"/>
</dbReference>
<dbReference type="RefSeq" id="WP_207381295.1">
    <property type="nucleotide sequence ID" value="NZ_CP071502.1"/>
</dbReference>
<accession>A0ABX7R2W9</accession>
<feature type="signal peptide" evidence="1">
    <location>
        <begin position="1"/>
        <end position="24"/>
    </location>
</feature>
<proteinExistence type="predicted"/>
<keyword evidence="1" id="KW-0732">Signal</keyword>
<reference evidence="2 3" key="1">
    <citation type="submission" date="2021-03" db="EMBL/GenBank/DDBJ databases">
        <title>Novel species identification of genus Shewanella.</title>
        <authorList>
            <person name="Liu G."/>
            <person name="Zhang Q."/>
        </authorList>
    </citation>
    <scope>NUCLEOTIDE SEQUENCE [LARGE SCALE GENOMIC DNA]</scope>
    <source>
        <strain evidence="2 3">FJAT-52962</strain>
    </source>
</reference>
<evidence type="ECO:0000256" key="1">
    <source>
        <dbReference type="SAM" id="SignalP"/>
    </source>
</evidence>
<evidence type="ECO:0000313" key="2">
    <source>
        <dbReference type="EMBL" id="QSX38172.1"/>
    </source>
</evidence>
<sequence>MKLPSMLTGIALATMICSTAPVMAHEDHQECNVSLNYDLTMEPKKMVFSSKGKEQYRIEPGRLFVDGEEVSLNSKQKALLEQYSDGLAKQVPEFVTLVTEAVSLASQAVSMALTPLLGDDTGAKVDELVANLQKRMDKVMYRNGDSYYVGATEDSMDEVFNEEFEQEIEQMVQNSVGTLMINLGSQILSAEGGSFEEKMENFGKKMESIGDDIEKQMEAQAEVIEARADKMCENFEELLVLENRVREEIPELRDYPLAQREQVELRE</sequence>
<organism evidence="2 3">
    <name type="scientific">Shewanella sedimentimangrovi</name>
    <dbReference type="NCBI Taxonomy" id="2814293"/>
    <lineage>
        <taxon>Bacteria</taxon>
        <taxon>Pseudomonadati</taxon>
        <taxon>Pseudomonadota</taxon>
        <taxon>Gammaproteobacteria</taxon>
        <taxon>Alteromonadales</taxon>
        <taxon>Shewanellaceae</taxon>
        <taxon>Shewanella</taxon>
    </lineage>
</organism>
<evidence type="ECO:0000313" key="3">
    <source>
        <dbReference type="Proteomes" id="UP000663207"/>
    </source>
</evidence>
<dbReference type="InterPro" id="IPR021307">
    <property type="entry name" value="DUF2884"/>
</dbReference>
<keyword evidence="3" id="KW-1185">Reference proteome</keyword>
<feature type="chain" id="PRO_5045776898" evidence="1">
    <location>
        <begin position="25"/>
        <end position="267"/>
    </location>
</feature>
<protein>
    <submittedName>
        <fullName evidence="2">YggN family protein</fullName>
    </submittedName>
</protein>
<dbReference type="Proteomes" id="UP000663207">
    <property type="component" value="Chromosome"/>
</dbReference>
<dbReference type="EMBL" id="CP071502">
    <property type="protein sequence ID" value="QSX38172.1"/>
    <property type="molecule type" value="Genomic_DNA"/>
</dbReference>